<feature type="region of interest" description="Disordered" evidence="1">
    <location>
        <begin position="290"/>
        <end position="329"/>
    </location>
</feature>
<evidence type="ECO:0000313" key="3">
    <source>
        <dbReference type="Proteomes" id="UP001165648"/>
    </source>
</evidence>
<protein>
    <recommendedName>
        <fullName evidence="4">Lipoprotein</fullName>
    </recommendedName>
</protein>
<dbReference type="EMBL" id="JANIDW010000002">
    <property type="protein sequence ID" value="MCX5614559.1"/>
    <property type="molecule type" value="Genomic_DNA"/>
</dbReference>
<evidence type="ECO:0000256" key="1">
    <source>
        <dbReference type="SAM" id="MobiDB-lite"/>
    </source>
</evidence>
<reference evidence="2 3" key="1">
    <citation type="submission" date="2022-07" db="EMBL/GenBank/DDBJ databases">
        <title>Bombella genomes.</title>
        <authorList>
            <person name="Harer L."/>
            <person name="Styblova S."/>
            <person name="Ehrmann M."/>
        </authorList>
    </citation>
    <scope>NUCLEOTIDE SEQUENCE [LARGE SCALE GENOMIC DNA]</scope>
    <source>
        <strain evidence="2 3">TMW 2.2558</strain>
    </source>
</reference>
<proteinExistence type="predicted"/>
<accession>A0ABT3W655</accession>
<organism evidence="2 3">
    <name type="scientific">Bombella saccharophila</name>
    <dbReference type="NCBI Taxonomy" id="2967338"/>
    <lineage>
        <taxon>Bacteria</taxon>
        <taxon>Pseudomonadati</taxon>
        <taxon>Pseudomonadota</taxon>
        <taxon>Alphaproteobacteria</taxon>
        <taxon>Acetobacterales</taxon>
        <taxon>Acetobacteraceae</taxon>
        <taxon>Bombella</taxon>
    </lineage>
</organism>
<dbReference type="RefSeq" id="WP_266106662.1">
    <property type="nucleotide sequence ID" value="NZ_JANIDW010000002.1"/>
</dbReference>
<evidence type="ECO:0008006" key="4">
    <source>
        <dbReference type="Google" id="ProtNLM"/>
    </source>
</evidence>
<sequence length="329" mass="34937">MSGLCVPLLGLGGCLSVYKPFEHNPGGQAQRLVQANMPPARLAVPVPVPENAPWRAATAMWARDMVIALVGQSIPAVAKMPQPGDWWVRLGAVKADNGGIRPRYAIVGPDGKVRARGYGAVIDEAGWRGADPDALNTVALQMAPEIAHQLTEIQTRMMMDNPQSLMNRPARICFDGVQGAPGDGNTVLGQAFYTMLPDAHNKVQTKHEGADYIVKTTVSLKDSPDAGPPSAGPQQQVTIIWHVLTPDGQEAGAATQIHDVPAHSLDKSWADVAEAAAQEAAGAVRTIITNYSGRERKAPTAQSDVGGDASKEKDGMKRFISGTDHPARK</sequence>
<evidence type="ECO:0000313" key="2">
    <source>
        <dbReference type="EMBL" id="MCX5614559.1"/>
    </source>
</evidence>
<gene>
    <name evidence="2" type="ORF">NQF64_04795</name>
</gene>
<keyword evidence="3" id="KW-1185">Reference proteome</keyword>
<name>A0ABT3W655_9PROT</name>
<comment type="caution">
    <text evidence="2">The sequence shown here is derived from an EMBL/GenBank/DDBJ whole genome shotgun (WGS) entry which is preliminary data.</text>
</comment>
<dbReference type="Proteomes" id="UP001165648">
    <property type="component" value="Unassembled WGS sequence"/>
</dbReference>